<dbReference type="NCBIfam" id="TIGR01947">
    <property type="entry name" value="rnfG"/>
    <property type="match status" value="1"/>
</dbReference>
<evidence type="ECO:0000259" key="7">
    <source>
        <dbReference type="SMART" id="SM00900"/>
    </source>
</evidence>
<dbReference type="GO" id="GO:0009055">
    <property type="term" value="F:electron transfer activity"/>
    <property type="evidence" value="ECO:0007669"/>
    <property type="project" value="InterPro"/>
</dbReference>
<dbReference type="STRING" id="415747.SAMN03097708_02347"/>
<sequence>MPLKNMLLGAFLLGLFAIAGTSLVAFTYDATAERIAENERQALLSSLHQLVPPDRHDNDLFADFTYVSDPLLGTSRPVPVYRARRNDEPVAAVLTPFADGYGGSIRLLVAINVDGTLAGVRVLRHQETPGLGDKIEAERSDWILQFQGLSLEHPQPSGWAVKKNGGVFDQFTGATITPRAIVNAVRNSLVFFRDNRERLFEQDRVAPTDEQKEDQEHG</sequence>
<comment type="similarity">
    <text evidence="6">Belongs to the RnfG family.</text>
</comment>
<gene>
    <name evidence="6" type="primary">rnfG</name>
    <name evidence="8" type="ORF">SAMN03097708_02347</name>
</gene>
<dbReference type="Pfam" id="PF04205">
    <property type="entry name" value="FMN_bind"/>
    <property type="match status" value="1"/>
</dbReference>
<dbReference type="NCBIfam" id="NF002519">
    <property type="entry name" value="PRK01908.1"/>
    <property type="match status" value="1"/>
</dbReference>
<evidence type="ECO:0000313" key="8">
    <source>
        <dbReference type="EMBL" id="SCZ62800.1"/>
    </source>
</evidence>
<organism evidence="8 9">
    <name type="scientific">Thiohalomonas denitrificans</name>
    <dbReference type="NCBI Taxonomy" id="415747"/>
    <lineage>
        <taxon>Bacteria</taxon>
        <taxon>Pseudomonadati</taxon>
        <taxon>Pseudomonadota</taxon>
        <taxon>Gammaproteobacteria</taxon>
        <taxon>Thiohalomonadales</taxon>
        <taxon>Thiohalomonadaceae</taxon>
        <taxon>Thiohalomonas</taxon>
    </lineage>
</organism>
<protein>
    <recommendedName>
        <fullName evidence="6">Ion-translocating oxidoreductase complex subunit G</fullName>
        <ecNumber evidence="6">7.-.-.-</ecNumber>
    </recommendedName>
    <alternativeName>
        <fullName evidence="6">Rnf electron transport complex subunit G</fullName>
    </alternativeName>
</protein>
<dbReference type="RefSeq" id="WP_245688312.1">
    <property type="nucleotide sequence ID" value="NZ_FMWD01000007.1"/>
</dbReference>
<dbReference type="EC" id="7.-.-.-" evidence="6"/>
<keyword evidence="5 6" id="KW-0249">Electron transport</keyword>
<evidence type="ECO:0000256" key="1">
    <source>
        <dbReference type="ARBA" id="ARBA00022448"/>
    </source>
</evidence>
<dbReference type="InterPro" id="IPR010209">
    <property type="entry name" value="Ion_transpt_RnfG/RsxG"/>
</dbReference>
<dbReference type="InterPro" id="IPR007329">
    <property type="entry name" value="FMN-bd"/>
</dbReference>
<dbReference type="Proteomes" id="UP000199648">
    <property type="component" value="Unassembled WGS sequence"/>
</dbReference>
<keyword evidence="6" id="KW-0812">Transmembrane</keyword>
<feature type="domain" description="FMN-binding" evidence="7">
    <location>
        <begin position="100"/>
        <end position="192"/>
    </location>
</feature>
<comment type="function">
    <text evidence="6">Part of a membrane-bound complex that couples electron transfer with translocation of ions across the membrane.</text>
</comment>
<dbReference type="SMART" id="SM00900">
    <property type="entry name" value="FMN_bind"/>
    <property type="match status" value="1"/>
</dbReference>
<evidence type="ECO:0000256" key="2">
    <source>
        <dbReference type="ARBA" id="ARBA00022553"/>
    </source>
</evidence>
<accession>A0A1G5QML5</accession>
<comment type="cofactor">
    <cofactor evidence="6">
        <name>FMN</name>
        <dbReference type="ChEBI" id="CHEBI:58210"/>
    </cofactor>
</comment>
<keyword evidence="6" id="KW-1003">Cell membrane</keyword>
<dbReference type="GO" id="GO:0005886">
    <property type="term" value="C:plasma membrane"/>
    <property type="evidence" value="ECO:0007669"/>
    <property type="project" value="UniProtKB-SubCell"/>
</dbReference>
<reference evidence="8 9" key="1">
    <citation type="submission" date="2016-10" db="EMBL/GenBank/DDBJ databases">
        <authorList>
            <person name="de Groot N.N."/>
        </authorList>
    </citation>
    <scope>NUCLEOTIDE SEQUENCE [LARGE SCALE GENOMIC DNA]</scope>
    <source>
        <strain evidence="8 9">HLD2</strain>
    </source>
</reference>
<keyword evidence="6" id="KW-1278">Translocase</keyword>
<keyword evidence="6" id="KW-0997">Cell inner membrane</keyword>
<dbReference type="HAMAP" id="MF_00479">
    <property type="entry name" value="RsxG_RnfG"/>
    <property type="match status" value="1"/>
</dbReference>
<dbReference type="PANTHER" id="PTHR36118">
    <property type="entry name" value="ION-TRANSLOCATING OXIDOREDUCTASE COMPLEX SUBUNIT G"/>
    <property type="match status" value="1"/>
</dbReference>
<evidence type="ECO:0000256" key="4">
    <source>
        <dbReference type="ARBA" id="ARBA00022643"/>
    </source>
</evidence>
<evidence type="ECO:0000256" key="5">
    <source>
        <dbReference type="ARBA" id="ARBA00022982"/>
    </source>
</evidence>
<keyword evidence="1 6" id="KW-0813">Transport</keyword>
<evidence type="ECO:0000256" key="3">
    <source>
        <dbReference type="ARBA" id="ARBA00022630"/>
    </source>
</evidence>
<comment type="subunit">
    <text evidence="6">The complex is composed of six subunits: RnfA, RnfB, RnfC, RnfD, RnfE and RnfG.</text>
</comment>
<keyword evidence="6" id="KW-0472">Membrane</keyword>
<evidence type="ECO:0000256" key="6">
    <source>
        <dbReference type="HAMAP-Rule" id="MF_00479"/>
    </source>
</evidence>
<dbReference type="PANTHER" id="PTHR36118:SF1">
    <property type="entry name" value="ION-TRANSLOCATING OXIDOREDUCTASE COMPLEX SUBUNIT G"/>
    <property type="match status" value="1"/>
</dbReference>
<name>A0A1G5QML5_9GAMM</name>
<comment type="subcellular location">
    <subcellularLocation>
        <location evidence="6">Cell inner membrane</location>
        <topology evidence="6">Single-pass membrane protein</topology>
    </subcellularLocation>
</comment>
<keyword evidence="2 6" id="KW-0597">Phosphoprotein</keyword>
<evidence type="ECO:0000313" key="9">
    <source>
        <dbReference type="Proteomes" id="UP000199648"/>
    </source>
</evidence>
<keyword evidence="4 6" id="KW-0288">FMN</keyword>
<feature type="modified residue" description="FMN phosphoryl threonine" evidence="6">
    <location>
        <position position="175"/>
    </location>
</feature>
<keyword evidence="6" id="KW-1133">Transmembrane helix</keyword>
<dbReference type="GO" id="GO:0022900">
    <property type="term" value="P:electron transport chain"/>
    <property type="evidence" value="ECO:0007669"/>
    <property type="project" value="UniProtKB-UniRule"/>
</dbReference>
<keyword evidence="9" id="KW-1185">Reference proteome</keyword>
<keyword evidence="3 6" id="KW-0285">Flavoprotein</keyword>
<dbReference type="AlphaFoldDB" id="A0A1G5QML5"/>
<dbReference type="EMBL" id="FMWD01000007">
    <property type="protein sequence ID" value="SCZ62800.1"/>
    <property type="molecule type" value="Genomic_DNA"/>
</dbReference>
<dbReference type="GO" id="GO:0010181">
    <property type="term" value="F:FMN binding"/>
    <property type="evidence" value="ECO:0007669"/>
    <property type="project" value="InterPro"/>
</dbReference>
<proteinExistence type="inferred from homology"/>
<dbReference type="PIRSF" id="PIRSF006091">
    <property type="entry name" value="E_trnsport_RnfG"/>
    <property type="match status" value="1"/>
</dbReference>